<gene>
    <name evidence="8" type="ORF">Psuf_092460</name>
</gene>
<dbReference type="Gene3D" id="1.10.1740.10">
    <property type="match status" value="1"/>
</dbReference>
<accession>A0A6F8Z109</accession>
<dbReference type="PANTHER" id="PTHR43133:SF57">
    <property type="entry name" value="RNA POLYMERASE SIGMA-70 FACTOR"/>
    <property type="match status" value="1"/>
</dbReference>
<keyword evidence="4" id="KW-0804">Transcription</keyword>
<comment type="similarity">
    <text evidence="1">Belongs to the sigma-70 factor family. ECF subfamily.</text>
</comment>
<dbReference type="GO" id="GO:0006352">
    <property type="term" value="P:DNA-templated transcription initiation"/>
    <property type="evidence" value="ECO:0007669"/>
    <property type="project" value="InterPro"/>
</dbReference>
<dbReference type="NCBIfam" id="TIGR02937">
    <property type="entry name" value="sigma70-ECF"/>
    <property type="match status" value="1"/>
</dbReference>
<dbReference type="GO" id="GO:0016987">
    <property type="term" value="F:sigma factor activity"/>
    <property type="evidence" value="ECO:0007669"/>
    <property type="project" value="UniProtKB-KW"/>
</dbReference>
<keyword evidence="2" id="KW-0805">Transcription regulation</keyword>
<dbReference type="InterPro" id="IPR014284">
    <property type="entry name" value="RNA_pol_sigma-70_dom"/>
</dbReference>
<reference evidence="8 9" key="1">
    <citation type="submission" date="2020-03" db="EMBL/GenBank/DDBJ databases">
        <title>Whole genome shotgun sequence of Phytohabitans suffuscus NBRC 105367.</title>
        <authorList>
            <person name="Komaki H."/>
            <person name="Tamura T."/>
        </authorList>
    </citation>
    <scope>NUCLEOTIDE SEQUENCE [LARGE SCALE GENOMIC DNA]</scope>
    <source>
        <strain evidence="8 9">NBRC 105367</strain>
    </source>
</reference>
<evidence type="ECO:0000256" key="2">
    <source>
        <dbReference type="ARBA" id="ARBA00023015"/>
    </source>
</evidence>
<proteinExistence type="inferred from homology"/>
<dbReference type="InterPro" id="IPR039425">
    <property type="entry name" value="RNA_pol_sigma-70-like"/>
</dbReference>
<feature type="region of interest" description="Disordered" evidence="5">
    <location>
        <begin position="81"/>
        <end position="111"/>
    </location>
</feature>
<dbReference type="Pfam" id="PF08281">
    <property type="entry name" value="Sigma70_r4_2"/>
    <property type="match status" value="1"/>
</dbReference>
<evidence type="ECO:0000256" key="5">
    <source>
        <dbReference type="SAM" id="MobiDB-lite"/>
    </source>
</evidence>
<feature type="domain" description="RNA polymerase sigma factor 70 region 4 type 2" evidence="7">
    <location>
        <begin position="118"/>
        <end position="152"/>
    </location>
</feature>
<sequence length="215" mass="23763">MVRRARDGDMGAFALLYRAHADEIFRFVHARVSQREAAEDLTSETFLRALTGIGAFTWRGVGPRPWLLAIARNLVHDHHRARRRRPELTTDDVSRVADTPASGPDGDPEGTALSRAAAAALLATLPTRQRQVLRLHALRYRSPEIAAILGIPRPPPAPCWPASAADSSRRPPTPRTARVHRQLMSAKRAGQRRGGSKRHRFSDSRSGGPRVGYEP</sequence>
<feature type="region of interest" description="Disordered" evidence="5">
    <location>
        <begin position="159"/>
        <end position="215"/>
    </location>
</feature>
<dbReference type="Pfam" id="PF04542">
    <property type="entry name" value="Sigma70_r2"/>
    <property type="match status" value="1"/>
</dbReference>
<dbReference type="InterPro" id="IPR007627">
    <property type="entry name" value="RNA_pol_sigma70_r2"/>
</dbReference>
<evidence type="ECO:0000259" key="6">
    <source>
        <dbReference type="Pfam" id="PF04542"/>
    </source>
</evidence>
<evidence type="ECO:0000256" key="4">
    <source>
        <dbReference type="ARBA" id="ARBA00023163"/>
    </source>
</evidence>
<dbReference type="PANTHER" id="PTHR43133">
    <property type="entry name" value="RNA POLYMERASE ECF-TYPE SIGMA FACTO"/>
    <property type="match status" value="1"/>
</dbReference>
<dbReference type="Proteomes" id="UP000503011">
    <property type="component" value="Chromosome"/>
</dbReference>
<organism evidence="8 9">
    <name type="scientific">Phytohabitans suffuscus</name>
    <dbReference type="NCBI Taxonomy" id="624315"/>
    <lineage>
        <taxon>Bacteria</taxon>
        <taxon>Bacillati</taxon>
        <taxon>Actinomycetota</taxon>
        <taxon>Actinomycetes</taxon>
        <taxon>Micromonosporales</taxon>
        <taxon>Micromonosporaceae</taxon>
    </lineage>
</organism>
<name>A0A6F8Z109_9ACTN</name>
<feature type="compositionally biased region" description="Basic residues" evidence="5">
    <location>
        <begin position="189"/>
        <end position="200"/>
    </location>
</feature>
<feature type="domain" description="RNA polymerase sigma-70 region 2" evidence="6">
    <location>
        <begin position="16"/>
        <end position="85"/>
    </location>
</feature>
<dbReference type="InterPro" id="IPR013249">
    <property type="entry name" value="RNA_pol_sigma70_r4_t2"/>
</dbReference>
<keyword evidence="3" id="KW-0731">Sigma factor</keyword>
<dbReference type="EMBL" id="AP022871">
    <property type="protein sequence ID" value="BCB91933.1"/>
    <property type="molecule type" value="Genomic_DNA"/>
</dbReference>
<evidence type="ECO:0000259" key="7">
    <source>
        <dbReference type="Pfam" id="PF08281"/>
    </source>
</evidence>
<dbReference type="AlphaFoldDB" id="A0A6F8Z109"/>
<dbReference type="Gene3D" id="1.10.10.10">
    <property type="entry name" value="Winged helix-like DNA-binding domain superfamily/Winged helix DNA-binding domain"/>
    <property type="match status" value="1"/>
</dbReference>
<dbReference type="InterPro" id="IPR013325">
    <property type="entry name" value="RNA_pol_sigma_r2"/>
</dbReference>
<reference evidence="8 9" key="2">
    <citation type="submission" date="2020-03" db="EMBL/GenBank/DDBJ databases">
        <authorList>
            <person name="Ichikawa N."/>
            <person name="Kimura A."/>
            <person name="Kitahashi Y."/>
            <person name="Uohara A."/>
        </authorList>
    </citation>
    <scope>NUCLEOTIDE SEQUENCE [LARGE SCALE GENOMIC DNA]</scope>
    <source>
        <strain evidence="8 9">NBRC 105367</strain>
    </source>
</reference>
<evidence type="ECO:0000256" key="1">
    <source>
        <dbReference type="ARBA" id="ARBA00010641"/>
    </source>
</evidence>
<dbReference type="KEGG" id="psuu:Psuf_092460"/>
<dbReference type="InterPro" id="IPR036388">
    <property type="entry name" value="WH-like_DNA-bd_sf"/>
</dbReference>
<feature type="compositionally biased region" description="Basic and acidic residues" evidence="5">
    <location>
        <begin position="86"/>
        <end position="95"/>
    </location>
</feature>
<evidence type="ECO:0000256" key="3">
    <source>
        <dbReference type="ARBA" id="ARBA00023082"/>
    </source>
</evidence>
<dbReference type="SUPFAM" id="SSF88946">
    <property type="entry name" value="Sigma2 domain of RNA polymerase sigma factors"/>
    <property type="match status" value="1"/>
</dbReference>
<evidence type="ECO:0000313" key="8">
    <source>
        <dbReference type="EMBL" id="BCB91933.1"/>
    </source>
</evidence>
<protein>
    <submittedName>
        <fullName evidence="8">Uncharacterized protein</fullName>
    </submittedName>
</protein>
<keyword evidence="9" id="KW-1185">Reference proteome</keyword>
<evidence type="ECO:0000313" key="9">
    <source>
        <dbReference type="Proteomes" id="UP000503011"/>
    </source>
</evidence>
<dbReference type="GO" id="GO:0003677">
    <property type="term" value="F:DNA binding"/>
    <property type="evidence" value="ECO:0007669"/>
    <property type="project" value="InterPro"/>
</dbReference>